<protein>
    <submittedName>
        <fullName evidence="1">Uncharacterized protein</fullName>
    </submittedName>
</protein>
<dbReference type="PANTHER" id="PTHR31751:SF42">
    <property type="entry name" value="PROTEIN CBG10204"/>
    <property type="match status" value="1"/>
</dbReference>
<proteinExistence type="predicted"/>
<name>A0A9Q1CPZ6_HOLLE</name>
<organism evidence="1 2">
    <name type="scientific">Holothuria leucospilota</name>
    <name type="common">Black long sea cucumber</name>
    <name type="synonym">Mertensiothuria leucospilota</name>
    <dbReference type="NCBI Taxonomy" id="206669"/>
    <lineage>
        <taxon>Eukaryota</taxon>
        <taxon>Metazoa</taxon>
        <taxon>Echinodermata</taxon>
        <taxon>Eleutherozoa</taxon>
        <taxon>Echinozoa</taxon>
        <taxon>Holothuroidea</taxon>
        <taxon>Aspidochirotacea</taxon>
        <taxon>Aspidochirotida</taxon>
        <taxon>Holothuriidae</taxon>
        <taxon>Holothuria</taxon>
    </lineage>
</organism>
<dbReference type="EMBL" id="JAIZAY010000001">
    <property type="protein sequence ID" value="KAJ8048680.1"/>
    <property type="molecule type" value="Genomic_DNA"/>
</dbReference>
<keyword evidence="2" id="KW-1185">Reference proteome</keyword>
<gene>
    <name evidence="1" type="ORF">HOLleu_01088</name>
</gene>
<evidence type="ECO:0000313" key="2">
    <source>
        <dbReference type="Proteomes" id="UP001152320"/>
    </source>
</evidence>
<dbReference type="PANTHER" id="PTHR31751">
    <property type="entry name" value="SI:CH211-108C17.2-RELATED-RELATED"/>
    <property type="match status" value="1"/>
</dbReference>
<reference evidence="1" key="1">
    <citation type="submission" date="2021-10" db="EMBL/GenBank/DDBJ databases">
        <title>Tropical sea cucumber genome reveals ecological adaptation and Cuvierian tubules defense mechanism.</title>
        <authorList>
            <person name="Chen T."/>
        </authorList>
    </citation>
    <scope>NUCLEOTIDE SEQUENCE</scope>
    <source>
        <strain evidence="1">Nanhai2018</strain>
        <tissue evidence="1">Muscle</tissue>
    </source>
</reference>
<evidence type="ECO:0000313" key="1">
    <source>
        <dbReference type="EMBL" id="KAJ8048680.1"/>
    </source>
</evidence>
<dbReference type="AlphaFoldDB" id="A0A9Q1CPZ6"/>
<comment type="caution">
    <text evidence="1">The sequence shown here is derived from an EMBL/GenBank/DDBJ whole genome shotgun (WGS) entry which is preliminary data.</text>
</comment>
<sequence length="254" mass="28722">MNPATEEIINTELVQVSDTTSSVAMEKHGFRICLDKVEDSGVTVELIATDRHAGIRKLLSEEDARLKLWLKQGSPSHLALEEVVLNKTILKDLDQLVYSCHTGALEVFHNSLLKYCPKRLEFTNPHMEARMRLAVLDHNMNLNRKQAVVKKASRLSRAVGEPRYTLSYSKARKQWVAKKVYEAKTYEYVDQMMVDTLRVFEGNLVTTDVAQPERPRNIANVPRLDKQTVVTHLKARFALPASSSASTDDTGEDD</sequence>
<dbReference type="OrthoDB" id="5814287at2759"/>
<dbReference type="Proteomes" id="UP001152320">
    <property type="component" value="Chromosome 1"/>
</dbReference>
<accession>A0A9Q1CPZ6</accession>